<dbReference type="SUPFAM" id="SSF49777">
    <property type="entry name" value="PEBP-like"/>
    <property type="match status" value="1"/>
</dbReference>
<dbReference type="PANTHER" id="PTHR11362">
    <property type="entry name" value="PHOSPHATIDYLETHANOLAMINE-BINDING PROTEIN"/>
    <property type="match status" value="1"/>
</dbReference>
<dbReference type="InterPro" id="IPR036610">
    <property type="entry name" value="PEBP-like_sf"/>
</dbReference>
<dbReference type="InterPro" id="IPR035810">
    <property type="entry name" value="PEBP_euk"/>
</dbReference>
<protein>
    <recommendedName>
        <fullName evidence="3">Phosphatidylethanolamine-binding protein</fullName>
    </recommendedName>
</protein>
<evidence type="ECO:0000256" key="1">
    <source>
        <dbReference type="SAM" id="SignalP"/>
    </source>
</evidence>
<dbReference type="EMBL" id="GEDC01023842">
    <property type="protein sequence ID" value="JAS13456.1"/>
    <property type="molecule type" value="Transcribed_RNA"/>
</dbReference>
<dbReference type="AlphaFoldDB" id="A0A1B6CIZ1"/>
<reference evidence="2" key="1">
    <citation type="submission" date="2015-12" db="EMBL/GenBank/DDBJ databases">
        <title>De novo transcriptome assembly of four potential Pierce s Disease insect vectors from Arizona vineyards.</title>
        <authorList>
            <person name="Tassone E.E."/>
        </authorList>
    </citation>
    <scope>NUCLEOTIDE SEQUENCE</scope>
</reference>
<evidence type="ECO:0000313" key="2">
    <source>
        <dbReference type="EMBL" id="JAS13456.1"/>
    </source>
</evidence>
<organism evidence="2">
    <name type="scientific">Clastoptera arizonana</name>
    <name type="common">Arizona spittle bug</name>
    <dbReference type="NCBI Taxonomy" id="38151"/>
    <lineage>
        <taxon>Eukaryota</taxon>
        <taxon>Metazoa</taxon>
        <taxon>Ecdysozoa</taxon>
        <taxon>Arthropoda</taxon>
        <taxon>Hexapoda</taxon>
        <taxon>Insecta</taxon>
        <taxon>Pterygota</taxon>
        <taxon>Neoptera</taxon>
        <taxon>Paraneoptera</taxon>
        <taxon>Hemiptera</taxon>
        <taxon>Auchenorrhyncha</taxon>
        <taxon>Cercopoidea</taxon>
        <taxon>Clastopteridae</taxon>
        <taxon>Clastoptera</taxon>
    </lineage>
</organism>
<dbReference type="Gene3D" id="3.90.280.10">
    <property type="entry name" value="PEBP-like"/>
    <property type="match status" value="1"/>
</dbReference>
<sequence>MTTGIFSCRTLILLSILAKLFSKSICIKYSGRIKNTPKVYQYDRLNACLGSDFEVKTMPARFILNEFTCNTRFKIEEWQKDPIPSFTKAKDKYYYTVAMLDPLPDHSYYLHWLLVNIKGDDMDIGIVHKKNMLARYKPPTFPDHTYQFLVFLQNNRVREAPVPEQDRTKFEFFNWLKTRRGTTFIGPLAGLQFRLGFKDISGMDFSGFAYKEKCNDADLPSEYEGSDVSDTSGA</sequence>
<feature type="signal peptide" evidence="1">
    <location>
        <begin position="1"/>
        <end position="22"/>
    </location>
</feature>
<name>A0A1B6CIZ1_9HEMI</name>
<dbReference type="PANTHER" id="PTHR11362:SF82">
    <property type="entry name" value="PHOSPHATIDYLETHANOLAMINE-BINDING PROTEIN 4"/>
    <property type="match status" value="1"/>
</dbReference>
<keyword evidence="1" id="KW-0732">Signal</keyword>
<evidence type="ECO:0008006" key="3">
    <source>
        <dbReference type="Google" id="ProtNLM"/>
    </source>
</evidence>
<gene>
    <name evidence="2" type="ORF">g.3060</name>
</gene>
<accession>A0A1B6CIZ1</accession>
<proteinExistence type="predicted"/>
<feature type="chain" id="PRO_5008580427" description="Phosphatidylethanolamine-binding protein" evidence="1">
    <location>
        <begin position="23"/>
        <end position="234"/>
    </location>
</feature>